<gene>
    <name evidence="17" type="primary">ND6</name>
</gene>
<evidence type="ECO:0000256" key="12">
    <source>
        <dbReference type="ARBA" id="ARBA00023128"/>
    </source>
</evidence>
<reference evidence="17" key="1">
    <citation type="submission" date="2020-10" db="EMBL/GenBank/DDBJ databases">
        <title>The Complete Mitochondrial Genome of Downesia tarsata (Coleoptera: Chrysomelidae: Cassidinae).</title>
        <authorList>
            <person name="Dai X."/>
            <person name="Zhang S."/>
        </authorList>
    </citation>
    <scope>NUCLEOTIDE SEQUENCE</scope>
</reference>
<keyword evidence="5" id="KW-0813">Transport</keyword>
<accession>A0A7T1C5C0</accession>
<evidence type="ECO:0000256" key="6">
    <source>
        <dbReference type="ARBA" id="ARBA00022660"/>
    </source>
</evidence>
<dbReference type="InterPro" id="IPR050269">
    <property type="entry name" value="ComplexI_Subunit6"/>
</dbReference>
<evidence type="ECO:0000256" key="7">
    <source>
        <dbReference type="ARBA" id="ARBA00022692"/>
    </source>
</evidence>
<dbReference type="EMBL" id="MW176089">
    <property type="protein sequence ID" value="QPM99435.1"/>
    <property type="molecule type" value="Genomic_DNA"/>
</dbReference>
<evidence type="ECO:0000256" key="4">
    <source>
        <dbReference type="ARBA" id="ARBA00021095"/>
    </source>
</evidence>
<evidence type="ECO:0000256" key="15">
    <source>
        <dbReference type="ARBA" id="ARBA00049551"/>
    </source>
</evidence>
<comment type="catalytic activity">
    <reaction evidence="15">
        <text>a ubiquinone + NADH + 5 H(+)(in) = a ubiquinol + NAD(+) + 4 H(+)(out)</text>
        <dbReference type="Rhea" id="RHEA:29091"/>
        <dbReference type="Rhea" id="RHEA-COMP:9565"/>
        <dbReference type="Rhea" id="RHEA-COMP:9566"/>
        <dbReference type="ChEBI" id="CHEBI:15378"/>
        <dbReference type="ChEBI" id="CHEBI:16389"/>
        <dbReference type="ChEBI" id="CHEBI:17976"/>
        <dbReference type="ChEBI" id="CHEBI:57540"/>
        <dbReference type="ChEBI" id="CHEBI:57945"/>
        <dbReference type="EC" id="7.1.1.2"/>
    </reaction>
</comment>
<keyword evidence="11" id="KW-0520">NAD</keyword>
<dbReference type="PANTHER" id="PTHR11435:SF1">
    <property type="entry name" value="NADH-UBIQUINONE OXIDOREDUCTASE CHAIN 6"/>
    <property type="match status" value="1"/>
</dbReference>
<keyword evidence="9" id="KW-0249">Electron transport</keyword>
<evidence type="ECO:0000256" key="16">
    <source>
        <dbReference type="SAM" id="Phobius"/>
    </source>
</evidence>
<dbReference type="AlphaFoldDB" id="A0A7T1C5C0"/>
<proteinExistence type="inferred from homology"/>
<feature type="transmembrane region" description="Helical" evidence="16">
    <location>
        <begin position="85"/>
        <end position="103"/>
    </location>
</feature>
<evidence type="ECO:0000256" key="1">
    <source>
        <dbReference type="ARBA" id="ARBA00004225"/>
    </source>
</evidence>
<keyword evidence="7 16" id="KW-0812">Transmembrane</keyword>
<keyword evidence="13 16" id="KW-0472">Membrane</keyword>
<feature type="transmembrane region" description="Helical" evidence="16">
    <location>
        <begin position="49"/>
        <end position="73"/>
    </location>
</feature>
<evidence type="ECO:0000256" key="11">
    <source>
        <dbReference type="ARBA" id="ARBA00023027"/>
    </source>
</evidence>
<dbReference type="RefSeq" id="YP_010117207.1">
    <property type="nucleotide sequence ID" value="NC_056105.1"/>
</dbReference>
<comment type="similarity">
    <text evidence="2">Belongs to the complex I subunit 6 family.</text>
</comment>
<evidence type="ECO:0000256" key="9">
    <source>
        <dbReference type="ARBA" id="ARBA00022982"/>
    </source>
</evidence>
<sequence>MSWMIMMIMLSIWMSVTFMFLKHPVTLSFTILIQTMIIALITGSMFMNFWFSYILFLTMIGGLLILFLYMTNVASNEKFKHSKKLLIIWVTLPTLMVFNYLYLNFNIELMYNSKNTTNFYNLITKFYNYPFNLVLMMIMIVLLLTLILAVKISEINKGPLRFKS</sequence>
<dbReference type="GeneID" id="65316842"/>
<dbReference type="GO" id="GO:0008137">
    <property type="term" value="F:NADH dehydrogenase (ubiquinone) activity"/>
    <property type="evidence" value="ECO:0007669"/>
    <property type="project" value="UniProtKB-EC"/>
</dbReference>
<keyword evidence="8" id="KW-1278">Translocase</keyword>
<dbReference type="PANTHER" id="PTHR11435">
    <property type="entry name" value="NADH UBIQUINONE OXIDOREDUCTASE SUBUNIT ND6"/>
    <property type="match status" value="1"/>
</dbReference>
<evidence type="ECO:0000256" key="3">
    <source>
        <dbReference type="ARBA" id="ARBA00012944"/>
    </source>
</evidence>
<evidence type="ECO:0000256" key="13">
    <source>
        <dbReference type="ARBA" id="ARBA00023136"/>
    </source>
</evidence>
<keyword evidence="6" id="KW-0679">Respiratory chain</keyword>
<feature type="transmembrane region" description="Helical" evidence="16">
    <location>
        <begin position="129"/>
        <end position="150"/>
    </location>
</feature>
<keyword evidence="12 17" id="KW-0496">Mitochondrion</keyword>
<evidence type="ECO:0000256" key="5">
    <source>
        <dbReference type="ARBA" id="ARBA00022448"/>
    </source>
</evidence>
<evidence type="ECO:0000256" key="10">
    <source>
        <dbReference type="ARBA" id="ARBA00022989"/>
    </source>
</evidence>
<evidence type="ECO:0000256" key="8">
    <source>
        <dbReference type="ARBA" id="ARBA00022967"/>
    </source>
</evidence>
<keyword evidence="10 16" id="KW-1133">Transmembrane helix</keyword>
<name>A0A7T1C5C0_9CUCU</name>
<dbReference type="GO" id="GO:0031966">
    <property type="term" value="C:mitochondrial membrane"/>
    <property type="evidence" value="ECO:0007669"/>
    <property type="project" value="UniProtKB-SubCell"/>
</dbReference>
<organism evidence="17">
    <name type="scientific">Downesia tarsata</name>
    <dbReference type="NCBI Taxonomy" id="2790390"/>
    <lineage>
        <taxon>Eukaryota</taxon>
        <taxon>Metazoa</taxon>
        <taxon>Ecdysozoa</taxon>
        <taxon>Arthropoda</taxon>
        <taxon>Hexapoda</taxon>
        <taxon>Insecta</taxon>
        <taxon>Pterygota</taxon>
        <taxon>Neoptera</taxon>
        <taxon>Endopterygota</taxon>
        <taxon>Coleoptera</taxon>
        <taxon>Polyphaga</taxon>
        <taxon>Cucujiformia</taxon>
        <taxon>Chrysomeloidea</taxon>
        <taxon>Chrysomelidae</taxon>
        <taxon>Cassidinae</taxon>
        <taxon>Downesia</taxon>
    </lineage>
</organism>
<evidence type="ECO:0000313" key="17">
    <source>
        <dbReference type="EMBL" id="QPM99435.1"/>
    </source>
</evidence>
<evidence type="ECO:0000256" key="14">
    <source>
        <dbReference type="ARBA" id="ARBA00031019"/>
    </source>
</evidence>
<protein>
    <recommendedName>
        <fullName evidence="4">NADH-ubiquinone oxidoreductase chain 6</fullName>
        <ecNumber evidence="3">7.1.1.2</ecNumber>
    </recommendedName>
    <alternativeName>
        <fullName evidence="14">NADH dehydrogenase subunit 6</fullName>
    </alternativeName>
</protein>
<geneLocation type="mitochondrion" evidence="17"/>
<dbReference type="EC" id="7.1.1.2" evidence="3"/>
<comment type="subcellular location">
    <subcellularLocation>
        <location evidence="1">Mitochondrion membrane</location>
        <topology evidence="1">Multi-pass membrane protein</topology>
    </subcellularLocation>
</comment>
<dbReference type="CTD" id="4541"/>
<evidence type="ECO:0000256" key="2">
    <source>
        <dbReference type="ARBA" id="ARBA00005698"/>
    </source>
</evidence>